<feature type="transmembrane region" description="Helical" evidence="1">
    <location>
        <begin position="56"/>
        <end position="77"/>
    </location>
</feature>
<evidence type="ECO:0000313" key="3">
    <source>
        <dbReference type="Proteomes" id="UP000027931"/>
    </source>
</evidence>
<dbReference type="OrthoDB" id="2629325at2"/>
<name>A0A074LR62_9BACL</name>
<comment type="caution">
    <text evidence="2">The sequence shown here is derived from an EMBL/GenBank/DDBJ whole genome shotgun (WGS) entry which is preliminary data.</text>
</comment>
<protein>
    <recommendedName>
        <fullName evidence="4">AtpZ/AtpI family protein</fullName>
    </recommendedName>
</protein>
<evidence type="ECO:0000313" key="2">
    <source>
        <dbReference type="EMBL" id="KEO83579.1"/>
    </source>
</evidence>
<evidence type="ECO:0000256" key="1">
    <source>
        <dbReference type="SAM" id="Phobius"/>
    </source>
</evidence>
<dbReference type="Pfam" id="PF09527">
    <property type="entry name" value="ATPase_gene1"/>
    <property type="match status" value="1"/>
</dbReference>
<accession>A0A074LR62</accession>
<keyword evidence="3" id="KW-1185">Reference proteome</keyword>
<dbReference type="EMBL" id="JMIR01000010">
    <property type="protein sequence ID" value="KEO83579.1"/>
    <property type="molecule type" value="Genomic_DNA"/>
</dbReference>
<keyword evidence="1" id="KW-1133">Transmembrane helix</keyword>
<dbReference type="InterPro" id="IPR032820">
    <property type="entry name" value="ATPase_put"/>
</dbReference>
<dbReference type="eggNOG" id="COG5336">
    <property type="taxonomic scope" value="Bacteria"/>
</dbReference>
<dbReference type="AlphaFoldDB" id="A0A074LR62"/>
<proteinExistence type="predicted"/>
<organism evidence="2 3">
    <name type="scientific">Tumebacillus flagellatus</name>
    <dbReference type="NCBI Taxonomy" id="1157490"/>
    <lineage>
        <taxon>Bacteria</taxon>
        <taxon>Bacillati</taxon>
        <taxon>Bacillota</taxon>
        <taxon>Bacilli</taxon>
        <taxon>Bacillales</taxon>
        <taxon>Alicyclobacillaceae</taxon>
        <taxon>Tumebacillus</taxon>
    </lineage>
</organism>
<keyword evidence="1" id="KW-0472">Membrane</keyword>
<evidence type="ECO:0008006" key="4">
    <source>
        <dbReference type="Google" id="ProtNLM"/>
    </source>
</evidence>
<dbReference type="Proteomes" id="UP000027931">
    <property type="component" value="Unassembled WGS sequence"/>
</dbReference>
<dbReference type="RefSeq" id="WP_052036158.1">
    <property type="nucleotide sequence ID" value="NZ_JMIR01000010.1"/>
</dbReference>
<gene>
    <name evidence="2" type="ORF">EL26_09205</name>
</gene>
<keyword evidence="1" id="KW-0812">Transmembrane</keyword>
<reference evidence="2 3" key="1">
    <citation type="journal article" date="2013" name="Int. J. Syst. Evol. Microbiol.">
        <title>Tumebacillus flagellatus sp. nov., an alpha-amylase/pullulanase-producing bacterium isolated from cassava wastewater.</title>
        <authorList>
            <person name="Wang Q."/>
            <person name="Xie N."/>
            <person name="Qin Y."/>
            <person name="Shen N."/>
            <person name="Zhu J."/>
            <person name="Mi H."/>
            <person name="Huang R."/>
        </authorList>
    </citation>
    <scope>NUCLEOTIDE SEQUENCE [LARGE SCALE GENOMIC DNA]</scope>
    <source>
        <strain evidence="2 3">GST4</strain>
    </source>
</reference>
<dbReference type="STRING" id="1157490.EL26_09205"/>
<sequence>MEQEQDPKPNPYQTNGREAWQAIGLVSAIGVDLASCVVAGVFLGKWLDGLWGTAPWMLLLGILLGLTGGVLGVVKLLQKFGPEAQAKKK</sequence>
<feature type="transmembrane region" description="Helical" evidence="1">
    <location>
        <begin position="20"/>
        <end position="44"/>
    </location>
</feature>